<dbReference type="InterPro" id="IPR002611">
    <property type="entry name" value="IstB_ATP-bd"/>
</dbReference>
<dbReference type="InterPro" id="IPR003593">
    <property type="entry name" value="AAA+_ATPase"/>
</dbReference>
<dbReference type="PANTHER" id="PTHR30050">
    <property type="entry name" value="CHROMOSOMAL REPLICATION INITIATOR PROTEIN DNAA"/>
    <property type="match status" value="1"/>
</dbReference>
<protein>
    <submittedName>
        <fullName evidence="2">ATP-binding protein</fullName>
    </submittedName>
</protein>
<dbReference type="GO" id="GO:0006260">
    <property type="term" value="P:DNA replication"/>
    <property type="evidence" value="ECO:0007669"/>
    <property type="project" value="TreeGrafter"/>
</dbReference>
<dbReference type="Gene3D" id="3.40.50.300">
    <property type="entry name" value="P-loop containing nucleotide triphosphate hydrolases"/>
    <property type="match status" value="1"/>
</dbReference>
<reference evidence="2" key="1">
    <citation type="submission" date="2021-04" db="EMBL/GenBank/DDBJ databases">
        <title>Proteiniclasticum sedimins sp. nov., an obligate anaerobic bacterium isolated from anaerobic sludge.</title>
        <authorList>
            <person name="Liu J."/>
        </authorList>
    </citation>
    <scope>NUCLEOTIDE SEQUENCE</scope>
    <source>
        <strain evidence="2">BAD-10</strain>
    </source>
</reference>
<dbReference type="RefSeq" id="WP_211801641.1">
    <property type="nucleotide sequence ID" value="NZ_JAGSCS010000012.1"/>
</dbReference>
<name>A0A941HQJ6_9CLOT</name>
<feature type="domain" description="AAA+ ATPase" evidence="1">
    <location>
        <begin position="181"/>
        <end position="303"/>
    </location>
</feature>
<proteinExistence type="predicted"/>
<dbReference type="NCBIfam" id="NF005304">
    <property type="entry name" value="PRK06835.1"/>
    <property type="match status" value="1"/>
</dbReference>
<keyword evidence="2" id="KW-0547">Nucleotide-binding</keyword>
<dbReference type="CDD" id="cd00009">
    <property type="entry name" value="AAA"/>
    <property type="match status" value="1"/>
</dbReference>
<dbReference type="PANTHER" id="PTHR30050:SF4">
    <property type="entry name" value="ATP-BINDING PROTEIN RV3427C IN INSERTION SEQUENCE-RELATED"/>
    <property type="match status" value="1"/>
</dbReference>
<dbReference type="GO" id="GO:0005524">
    <property type="term" value="F:ATP binding"/>
    <property type="evidence" value="ECO:0007669"/>
    <property type="project" value="UniProtKB-KW"/>
</dbReference>
<dbReference type="EMBL" id="JAGSCS010000012">
    <property type="protein sequence ID" value="MBR0576569.1"/>
    <property type="molecule type" value="Genomic_DNA"/>
</dbReference>
<organism evidence="2 3">
    <name type="scientific">Proteiniclasticum sediminis</name>
    <dbReference type="NCBI Taxonomy" id="2804028"/>
    <lineage>
        <taxon>Bacteria</taxon>
        <taxon>Bacillati</taxon>
        <taxon>Bacillota</taxon>
        <taxon>Clostridia</taxon>
        <taxon>Eubacteriales</taxon>
        <taxon>Clostridiaceae</taxon>
        <taxon>Proteiniclasticum</taxon>
    </lineage>
</organism>
<accession>A0A941HQJ6</accession>
<dbReference type="SUPFAM" id="SSF52540">
    <property type="entry name" value="P-loop containing nucleoside triphosphate hydrolases"/>
    <property type="match status" value="1"/>
</dbReference>
<evidence type="ECO:0000259" key="1">
    <source>
        <dbReference type="SMART" id="SM00382"/>
    </source>
</evidence>
<gene>
    <name evidence="2" type="ORF">KCG48_09490</name>
</gene>
<keyword evidence="3" id="KW-1185">Reference proteome</keyword>
<sequence>MIKGYHGMVMQRYEDLRNKEQQALAQRKSALEAKAPELSSIETKVAKLSMELAMLNFRRAKNHDEEFQRLKGEITDLRGRRLEILTTLGYPLDYLDHHYACAKCQDTGYIRQEKCVCYKQRLIEVYHETSDFNDLARECRFKNFKLDLFDRESAEYPLSPRENMANILESTLSYIANFDRETRNLLFFGSPGTGKTFLSGCIARELLDKGVLVVYRTADALIQNLKDVKFNDNTELLELLTQCDLLIIDDLGTELTTEFSKVELFNFLNMKLLKKKKMLISTNLTIENLKNKYDERIYSRLVGDFALFKFLGEDLRIKKNHERTKKALG</sequence>
<keyword evidence="2" id="KW-0067">ATP-binding</keyword>
<dbReference type="Pfam" id="PF01695">
    <property type="entry name" value="IstB_IS21"/>
    <property type="match status" value="1"/>
</dbReference>
<dbReference type="AlphaFoldDB" id="A0A941HQJ6"/>
<dbReference type="SMART" id="SM00382">
    <property type="entry name" value="AAA"/>
    <property type="match status" value="1"/>
</dbReference>
<dbReference type="Proteomes" id="UP000675379">
    <property type="component" value="Unassembled WGS sequence"/>
</dbReference>
<evidence type="ECO:0000313" key="3">
    <source>
        <dbReference type="Proteomes" id="UP000675379"/>
    </source>
</evidence>
<evidence type="ECO:0000313" key="2">
    <source>
        <dbReference type="EMBL" id="MBR0576569.1"/>
    </source>
</evidence>
<dbReference type="InterPro" id="IPR027417">
    <property type="entry name" value="P-loop_NTPase"/>
</dbReference>
<comment type="caution">
    <text evidence="2">The sequence shown here is derived from an EMBL/GenBank/DDBJ whole genome shotgun (WGS) entry which is preliminary data.</text>
</comment>